<feature type="compositionally biased region" description="Basic and acidic residues" evidence="1">
    <location>
        <begin position="356"/>
        <end position="366"/>
    </location>
</feature>
<gene>
    <name evidence="2" type="ORF">AGR3A_Cc250150</name>
</gene>
<dbReference type="Proteomes" id="UP000191988">
    <property type="component" value="Unassembled WGS sequence"/>
</dbReference>
<evidence type="ECO:0000256" key="1">
    <source>
        <dbReference type="SAM" id="MobiDB-lite"/>
    </source>
</evidence>
<feature type="compositionally biased region" description="Low complexity" evidence="1">
    <location>
        <begin position="380"/>
        <end position="389"/>
    </location>
</feature>
<evidence type="ECO:0000313" key="2">
    <source>
        <dbReference type="EMBL" id="CUX20268.1"/>
    </source>
</evidence>
<name>A0A1S7PEY6_9HYPH</name>
<keyword evidence="3" id="KW-1185">Reference proteome</keyword>
<sequence length="435" mass="47360">MLGSGLGGFMDSFQKGMQLKEARADADRRKVLADREDAEYNRALEQRNAADTLAKGFQSDFDQKVKDGILSDADFDNAYQKGFVQPRIRQMQLNGDIQGATNFQKWADDKNTQSGSRAFMNSLRLFTMGDVDGGLDWLNKGAQIPGYFGEGYNFTKVSQGTNPYTGNPGVTIKIARPDGEPITQTFDIKDIPGFVAGNFSPDSASAWAKQQEEARKQASELKVYEQKKKIDRQYGLGQTKDRAAAITSLRKRLDGGLVGDETSFDDLPRPQQEKLIEQELELQQGQPGLMGQTTPAPAEKKVLVDTAIGKPVASGPKPAPADKPEAKPSGSDTKAKPAQTSERIRGLPDHFQGVRGRVEELKRLSEADAPGVGASSPSDASQQEALAQAETALEKGASIDEVAAGLQQAGVPEWQWPTAIQENLRERQRSYGLNP</sequence>
<dbReference type="RefSeq" id="WP_080842133.1">
    <property type="nucleotide sequence ID" value="NZ_LT009723.1"/>
</dbReference>
<feature type="region of interest" description="Disordered" evidence="1">
    <location>
        <begin position="309"/>
        <end position="389"/>
    </location>
</feature>
<proteinExistence type="predicted"/>
<accession>A0A1S7PEY6</accession>
<dbReference type="EMBL" id="FBWK01000018">
    <property type="protein sequence ID" value="CUX20268.1"/>
    <property type="molecule type" value="Genomic_DNA"/>
</dbReference>
<organism evidence="2 3">
    <name type="scientific">Agrobacterium tomkonis CFBP 6623</name>
    <dbReference type="NCBI Taxonomy" id="1183432"/>
    <lineage>
        <taxon>Bacteria</taxon>
        <taxon>Pseudomonadati</taxon>
        <taxon>Pseudomonadota</taxon>
        <taxon>Alphaproteobacteria</taxon>
        <taxon>Hyphomicrobiales</taxon>
        <taxon>Rhizobiaceae</taxon>
        <taxon>Rhizobium/Agrobacterium group</taxon>
        <taxon>Agrobacterium</taxon>
        <taxon>Agrobacterium tumefaciens complex</taxon>
    </lineage>
</organism>
<protein>
    <submittedName>
        <fullName evidence="2">Uncharacterized protein</fullName>
    </submittedName>
</protein>
<reference evidence="3" key="1">
    <citation type="submission" date="2016-01" db="EMBL/GenBank/DDBJ databases">
        <authorList>
            <person name="Regsiter A."/>
            <person name="william w."/>
        </authorList>
    </citation>
    <scope>NUCLEOTIDE SEQUENCE [LARGE SCALE GENOMIC DNA]</scope>
    <source>
        <strain evidence="3">CFBP 6623</strain>
    </source>
</reference>
<evidence type="ECO:0000313" key="3">
    <source>
        <dbReference type="Proteomes" id="UP000191988"/>
    </source>
</evidence>
<dbReference type="AlphaFoldDB" id="A0A1S7PEY6"/>
<dbReference type="STRING" id="1183432.AGR3A_Cc250150"/>